<sequence>MSTPALPSPRAEHGFSLIEVLIGLLIAMTGVVIMMEVLITSEQRSRTTSGGNDATSSGAVMLHLLQRDLLQAGYGINSLGLLGCRLTLPNGKVVPMAPVVIYPAADPSTVVPPGDPNTDRLLVFYGNDSGQPEGNTVYSVAGSVYTVQAPTAFNLKDYVVAWPGSCAANLVLARITAVSALDVTVSAATAGATALYNMGQAPRIVAYAVRNGALASCDYMASDCTNTSAANWTAISGNIVSLRAQYGRDTTAPGMDGVVDQWDQATPADACHWARTTAVRFALVARNTQYESALNASGQRVCDQVTAAAPAWSGSTATAPDQALAIDVSRNPDNSSNTDWQCYRYRTFENIAPSRNLVWMGTQAGC</sequence>
<reference evidence="2" key="2">
    <citation type="submission" date="2021-01" db="EMBL/GenBank/DDBJ databases">
        <authorList>
            <person name="Kang M."/>
        </authorList>
    </citation>
    <scope>NUCLEOTIDE SEQUENCE</scope>
    <source>
        <strain evidence="2">KACC 17527</strain>
    </source>
</reference>
<dbReference type="PROSITE" id="PS00409">
    <property type="entry name" value="PROKAR_NTER_METHYL"/>
    <property type="match status" value="1"/>
</dbReference>
<protein>
    <submittedName>
        <fullName evidence="2">PilW family protein</fullName>
    </submittedName>
</protein>
<keyword evidence="1" id="KW-0812">Transmembrane</keyword>
<name>A0A934TW10_9BURK</name>
<organism evidence="2 3">
    <name type="scientific">Ramlibacter ginsenosidimutans</name>
    <dbReference type="NCBI Taxonomy" id="502333"/>
    <lineage>
        <taxon>Bacteria</taxon>
        <taxon>Pseudomonadati</taxon>
        <taxon>Pseudomonadota</taxon>
        <taxon>Betaproteobacteria</taxon>
        <taxon>Burkholderiales</taxon>
        <taxon>Comamonadaceae</taxon>
        <taxon>Ramlibacter</taxon>
    </lineage>
</organism>
<keyword evidence="3" id="KW-1185">Reference proteome</keyword>
<gene>
    <name evidence="2" type="ORF">JJB11_20480</name>
</gene>
<keyword evidence="1" id="KW-1133">Transmembrane helix</keyword>
<proteinExistence type="predicted"/>
<dbReference type="GO" id="GO:0043683">
    <property type="term" value="P:type IV pilus assembly"/>
    <property type="evidence" value="ECO:0007669"/>
    <property type="project" value="InterPro"/>
</dbReference>
<dbReference type="Pfam" id="PF16074">
    <property type="entry name" value="PilW"/>
    <property type="match status" value="1"/>
</dbReference>
<reference evidence="2" key="1">
    <citation type="journal article" date="2012" name="J. Microbiol. Biotechnol.">
        <title>Ramlibacter ginsenosidimutans sp. nov., with ginsenoside-converting activity.</title>
        <authorList>
            <person name="Wang L."/>
            <person name="An D.S."/>
            <person name="Kim S.G."/>
            <person name="Jin F.X."/>
            <person name="Kim S.C."/>
            <person name="Lee S.T."/>
            <person name="Im W.T."/>
        </authorList>
    </citation>
    <scope>NUCLEOTIDE SEQUENCE</scope>
    <source>
        <strain evidence="2">KACC 17527</strain>
    </source>
</reference>
<evidence type="ECO:0000256" key="1">
    <source>
        <dbReference type="SAM" id="Phobius"/>
    </source>
</evidence>
<dbReference type="InterPro" id="IPR032092">
    <property type="entry name" value="PilW"/>
</dbReference>
<dbReference type="RefSeq" id="WP_201175881.1">
    <property type="nucleotide sequence ID" value="NZ_JAEPWM010000010.1"/>
</dbReference>
<evidence type="ECO:0000313" key="2">
    <source>
        <dbReference type="EMBL" id="MBK6008486.1"/>
    </source>
</evidence>
<feature type="transmembrane region" description="Helical" evidence="1">
    <location>
        <begin position="20"/>
        <end position="39"/>
    </location>
</feature>
<dbReference type="AlphaFoldDB" id="A0A934TW10"/>
<dbReference type="Pfam" id="PF07963">
    <property type="entry name" value="N_methyl"/>
    <property type="match status" value="1"/>
</dbReference>
<accession>A0A934TW10</accession>
<keyword evidence="1" id="KW-0472">Membrane</keyword>
<dbReference type="Proteomes" id="UP000630528">
    <property type="component" value="Unassembled WGS sequence"/>
</dbReference>
<dbReference type="EMBL" id="JAEPWM010000010">
    <property type="protein sequence ID" value="MBK6008486.1"/>
    <property type="molecule type" value="Genomic_DNA"/>
</dbReference>
<comment type="caution">
    <text evidence="2">The sequence shown here is derived from an EMBL/GenBank/DDBJ whole genome shotgun (WGS) entry which is preliminary data.</text>
</comment>
<dbReference type="InterPro" id="IPR012902">
    <property type="entry name" value="N_methyl_site"/>
</dbReference>
<evidence type="ECO:0000313" key="3">
    <source>
        <dbReference type="Proteomes" id="UP000630528"/>
    </source>
</evidence>